<accession>A0A1N7EDW9</accession>
<gene>
    <name evidence="5" type="primary">recX</name>
    <name evidence="9" type="ORF">SAMN05445060_1197</name>
</gene>
<feature type="region of interest" description="Disordered" evidence="6">
    <location>
        <begin position="28"/>
        <end position="68"/>
    </location>
</feature>
<keyword evidence="10" id="KW-1185">Reference proteome</keyword>
<dbReference type="InterPro" id="IPR003783">
    <property type="entry name" value="Regulatory_RecX"/>
</dbReference>
<dbReference type="Gene3D" id="1.10.10.10">
    <property type="entry name" value="Winged helix-like DNA-binding domain superfamily/Winged helix DNA-binding domain"/>
    <property type="match status" value="2"/>
</dbReference>
<comment type="subcellular location">
    <subcellularLocation>
        <location evidence="1 5">Cytoplasm</location>
    </subcellularLocation>
</comment>
<evidence type="ECO:0000256" key="2">
    <source>
        <dbReference type="ARBA" id="ARBA00009695"/>
    </source>
</evidence>
<dbReference type="InterPro" id="IPR053924">
    <property type="entry name" value="RecX_HTH_2nd"/>
</dbReference>
<name>A0A1N7EDW9_9NOCA</name>
<evidence type="ECO:0000256" key="6">
    <source>
        <dbReference type="SAM" id="MobiDB-lite"/>
    </source>
</evidence>
<feature type="domain" description="RecX first three-helical" evidence="8">
    <location>
        <begin position="70"/>
        <end position="109"/>
    </location>
</feature>
<dbReference type="HAMAP" id="MF_01114">
    <property type="entry name" value="RecX"/>
    <property type="match status" value="1"/>
</dbReference>
<feature type="region of interest" description="Disordered" evidence="6">
    <location>
        <begin position="1"/>
        <end position="20"/>
    </location>
</feature>
<evidence type="ECO:0000256" key="1">
    <source>
        <dbReference type="ARBA" id="ARBA00004496"/>
    </source>
</evidence>
<dbReference type="InterPro" id="IPR053926">
    <property type="entry name" value="RecX_HTH_1st"/>
</dbReference>
<evidence type="ECO:0000259" key="8">
    <source>
        <dbReference type="Pfam" id="PF21982"/>
    </source>
</evidence>
<feature type="region of interest" description="Disordered" evidence="6">
    <location>
        <begin position="173"/>
        <end position="193"/>
    </location>
</feature>
<dbReference type="Pfam" id="PF21982">
    <property type="entry name" value="RecX_HTH1"/>
    <property type="match status" value="1"/>
</dbReference>
<keyword evidence="4 5" id="KW-0963">Cytoplasm</keyword>
<evidence type="ECO:0000259" key="7">
    <source>
        <dbReference type="Pfam" id="PF02631"/>
    </source>
</evidence>
<dbReference type="AlphaFoldDB" id="A0A1N7EDW9"/>
<dbReference type="EMBL" id="FTNT01000003">
    <property type="protein sequence ID" value="SIR86234.1"/>
    <property type="molecule type" value="Genomic_DNA"/>
</dbReference>
<evidence type="ECO:0000256" key="3">
    <source>
        <dbReference type="ARBA" id="ARBA00018111"/>
    </source>
</evidence>
<dbReference type="GO" id="GO:0005737">
    <property type="term" value="C:cytoplasm"/>
    <property type="evidence" value="ECO:0007669"/>
    <property type="project" value="UniProtKB-SubCell"/>
</dbReference>
<evidence type="ECO:0000313" key="10">
    <source>
        <dbReference type="Proteomes" id="UP000186218"/>
    </source>
</evidence>
<sequence>MTPGQSMTSGSEPEDDVRASLHQATADILTRSRATPPTAPDQRSGAVDLEAVTDPVTGRQSTGGKSGASCWDSALRLLGVRARSASEMRNRLLRKDFDPDEVDDVMRRLHDLDLLDDSAFADEWVRSRHTHSAKGRGALRRELRDKGVATETVERSLEQIDDEAERDRAAELLDRKLGRGDRAQVPDDPRERDKQLRRLVAMLVRRGYAPSLAMELVRDRLSHPAHD</sequence>
<comment type="function">
    <text evidence="5">Modulates RecA activity.</text>
</comment>
<comment type="similarity">
    <text evidence="2 5">Belongs to the RecX family.</text>
</comment>
<evidence type="ECO:0000313" key="9">
    <source>
        <dbReference type="EMBL" id="SIR86234.1"/>
    </source>
</evidence>
<dbReference type="Pfam" id="PF02631">
    <property type="entry name" value="RecX_HTH2"/>
    <property type="match status" value="1"/>
</dbReference>
<proteinExistence type="inferred from homology"/>
<feature type="domain" description="RecX second three-helical" evidence="7">
    <location>
        <begin position="116"/>
        <end position="157"/>
    </location>
</feature>
<dbReference type="PANTHER" id="PTHR33602:SF1">
    <property type="entry name" value="REGULATORY PROTEIN RECX FAMILY PROTEIN"/>
    <property type="match status" value="1"/>
</dbReference>
<organism evidence="9 10">
    <name type="scientific">Williamsia sterculiae</name>
    <dbReference type="NCBI Taxonomy" id="1344003"/>
    <lineage>
        <taxon>Bacteria</taxon>
        <taxon>Bacillati</taxon>
        <taxon>Actinomycetota</taxon>
        <taxon>Actinomycetes</taxon>
        <taxon>Mycobacteriales</taxon>
        <taxon>Nocardiaceae</taxon>
        <taxon>Williamsia</taxon>
    </lineage>
</organism>
<dbReference type="STRING" id="1344003.SAMN05445060_1197"/>
<dbReference type="GO" id="GO:0006282">
    <property type="term" value="P:regulation of DNA repair"/>
    <property type="evidence" value="ECO:0007669"/>
    <property type="project" value="UniProtKB-UniRule"/>
</dbReference>
<protein>
    <recommendedName>
        <fullName evidence="3 5">Regulatory protein RecX</fullName>
    </recommendedName>
</protein>
<evidence type="ECO:0000256" key="4">
    <source>
        <dbReference type="ARBA" id="ARBA00022490"/>
    </source>
</evidence>
<dbReference type="InterPro" id="IPR036388">
    <property type="entry name" value="WH-like_DNA-bd_sf"/>
</dbReference>
<dbReference type="Proteomes" id="UP000186218">
    <property type="component" value="Unassembled WGS sequence"/>
</dbReference>
<reference evidence="9 10" key="1">
    <citation type="submission" date="2017-01" db="EMBL/GenBank/DDBJ databases">
        <authorList>
            <person name="Mah S.A."/>
            <person name="Swanson W.J."/>
            <person name="Moy G.W."/>
            <person name="Vacquier V.D."/>
        </authorList>
    </citation>
    <scope>NUCLEOTIDE SEQUENCE [LARGE SCALE GENOMIC DNA]</scope>
    <source>
        <strain evidence="9 10">CPCC 203464</strain>
    </source>
</reference>
<evidence type="ECO:0000256" key="5">
    <source>
        <dbReference type="HAMAP-Rule" id="MF_01114"/>
    </source>
</evidence>
<feature type="compositionally biased region" description="Polar residues" evidence="6">
    <location>
        <begin position="1"/>
        <end position="11"/>
    </location>
</feature>
<dbReference type="PANTHER" id="PTHR33602">
    <property type="entry name" value="REGULATORY PROTEIN RECX FAMILY PROTEIN"/>
    <property type="match status" value="1"/>
</dbReference>